<dbReference type="EMBL" id="SLXT01000015">
    <property type="protein sequence ID" value="TCP63765.1"/>
    <property type="molecule type" value="Genomic_DNA"/>
</dbReference>
<gene>
    <name evidence="1" type="ORF">EDD73_11511</name>
</gene>
<comment type="caution">
    <text evidence="1">The sequence shown here is derived from an EMBL/GenBank/DDBJ whole genome shotgun (WGS) entry which is preliminary data.</text>
</comment>
<name>A0A4R2RXB0_9FIRM</name>
<accession>A0A4R2RXB0</accession>
<protein>
    <submittedName>
        <fullName evidence="1">Uncharacterized protein</fullName>
    </submittedName>
</protein>
<sequence length="45" mass="4936">MQGLSATTKHGKIDPSIISSVLFVKDEQLKDRCNCGGHCLLNDYV</sequence>
<keyword evidence="2" id="KW-1185">Reference proteome</keyword>
<dbReference type="AlphaFoldDB" id="A0A4R2RXB0"/>
<dbReference type="Proteomes" id="UP000294813">
    <property type="component" value="Unassembled WGS sequence"/>
</dbReference>
<proteinExistence type="predicted"/>
<reference evidence="1 2" key="1">
    <citation type="submission" date="2019-03" db="EMBL/GenBank/DDBJ databases">
        <title>Genomic Encyclopedia of Type Strains, Phase IV (KMG-IV): sequencing the most valuable type-strain genomes for metagenomic binning, comparative biology and taxonomic classification.</title>
        <authorList>
            <person name="Goeker M."/>
        </authorList>
    </citation>
    <scope>NUCLEOTIDE SEQUENCE [LARGE SCALE GENOMIC DNA]</scope>
    <source>
        <strain evidence="1 2">DSM 11170</strain>
    </source>
</reference>
<evidence type="ECO:0000313" key="1">
    <source>
        <dbReference type="EMBL" id="TCP63765.1"/>
    </source>
</evidence>
<organism evidence="1 2">
    <name type="scientific">Heliophilum fasciatum</name>
    <dbReference type="NCBI Taxonomy" id="35700"/>
    <lineage>
        <taxon>Bacteria</taxon>
        <taxon>Bacillati</taxon>
        <taxon>Bacillota</taxon>
        <taxon>Clostridia</taxon>
        <taxon>Eubacteriales</taxon>
        <taxon>Heliobacteriaceae</taxon>
        <taxon>Heliophilum</taxon>
    </lineage>
</organism>
<evidence type="ECO:0000313" key="2">
    <source>
        <dbReference type="Proteomes" id="UP000294813"/>
    </source>
</evidence>